<name>A0A9N9BRM5_9GLOM</name>
<comment type="caution">
    <text evidence="1">The sequence shown here is derived from an EMBL/GenBank/DDBJ whole genome shotgun (WGS) entry which is preliminary data.</text>
</comment>
<dbReference type="Gene3D" id="1.10.30.10">
    <property type="entry name" value="High mobility group box domain"/>
    <property type="match status" value="1"/>
</dbReference>
<proteinExistence type="predicted"/>
<reference evidence="1" key="1">
    <citation type="submission" date="2021-06" db="EMBL/GenBank/DDBJ databases">
        <authorList>
            <person name="Kallberg Y."/>
            <person name="Tangrot J."/>
            <person name="Rosling A."/>
        </authorList>
    </citation>
    <scope>NUCLEOTIDE SEQUENCE</scope>
    <source>
        <strain evidence="1">FL130A</strain>
    </source>
</reference>
<evidence type="ECO:0000313" key="2">
    <source>
        <dbReference type="Proteomes" id="UP000789508"/>
    </source>
</evidence>
<dbReference type="EMBL" id="CAJVPS010002671">
    <property type="protein sequence ID" value="CAG8573894.1"/>
    <property type="molecule type" value="Genomic_DNA"/>
</dbReference>
<dbReference type="OrthoDB" id="6247875at2759"/>
<dbReference type="InterPro" id="IPR036910">
    <property type="entry name" value="HMG_box_dom_sf"/>
</dbReference>
<organism evidence="1 2">
    <name type="scientific">Ambispora leptoticha</name>
    <dbReference type="NCBI Taxonomy" id="144679"/>
    <lineage>
        <taxon>Eukaryota</taxon>
        <taxon>Fungi</taxon>
        <taxon>Fungi incertae sedis</taxon>
        <taxon>Mucoromycota</taxon>
        <taxon>Glomeromycotina</taxon>
        <taxon>Glomeromycetes</taxon>
        <taxon>Archaeosporales</taxon>
        <taxon>Ambisporaceae</taxon>
        <taxon>Ambispora</taxon>
    </lineage>
</organism>
<dbReference type="Proteomes" id="UP000789508">
    <property type="component" value="Unassembled WGS sequence"/>
</dbReference>
<gene>
    <name evidence="1" type="ORF">ALEPTO_LOCUS6942</name>
</gene>
<accession>A0A9N9BRM5</accession>
<dbReference type="SUPFAM" id="SSF47095">
    <property type="entry name" value="HMG-box"/>
    <property type="match status" value="1"/>
</dbReference>
<protein>
    <submittedName>
        <fullName evidence="1">14219_t:CDS:1</fullName>
    </submittedName>
</protein>
<sequence length="262" mass="30467">MNKKGYAMPNVIVHFPPKITPSELIQKAISKYKHNGKISRTPNAFITYRMAFCKELHLIRHPVITQPQLSALIRESWKKEPEHIRREYYRIAKEAKDLFTQTCMGRNWHLGANPYSENSIEHQDKNNTVQQFLENDFYQGASFDQNLQANISTQWFDERSIDAATHSPFPLEKNTLMPYPSSFSYEYNPINESSFLNNINFHTSIEHSSSTVYSDSKNSNIDKVCDCGCPSCKDRIRYLENHVAELQEILDNSRNFVAYNNT</sequence>
<dbReference type="AlphaFoldDB" id="A0A9N9BRM5"/>
<evidence type="ECO:0000313" key="1">
    <source>
        <dbReference type="EMBL" id="CAG8573894.1"/>
    </source>
</evidence>
<keyword evidence="2" id="KW-1185">Reference proteome</keyword>